<dbReference type="GO" id="GO:0016787">
    <property type="term" value="F:hydrolase activity"/>
    <property type="evidence" value="ECO:0007669"/>
    <property type="project" value="UniProtKB-KW"/>
</dbReference>
<reference evidence="3 4" key="1">
    <citation type="submission" date="2020-05" db="EMBL/GenBank/DDBJ databases">
        <title>Erythrobacter mangrovi sp. nov., isolated from rhizosphere soil of mangrove plant (Kandelia candel).</title>
        <authorList>
            <person name="Ye Y.H."/>
        </authorList>
    </citation>
    <scope>NUCLEOTIDE SEQUENCE [LARGE SCALE GENOMIC DNA]</scope>
    <source>
        <strain evidence="3 4">EB310</strain>
    </source>
</reference>
<dbReference type="Proteomes" id="UP000504693">
    <property type="component" value="Chromosome"/>
</dbReference>
<name>A0A7D4B646_9SPHN</name>
<sequence length="181" mass="19250">MSKNALVVIDLQNDYFAGGKWELHNIDAAARNAASVLSSARENGDLVVHVAHEFPSKDAPFFVANTEGAQINPAVAPEPGEAKIIKHRANSFHQTKLKSILDENGVTDVTLVGAMSHMCIDAAARAAVDFGYNVTVVEDACASRDLEFKGGTVPAEQVHAAFMSALAFAYAKVTTTSEYLG</sequence>
<organism evidence="3 4">
    <name type="scientific">Erythrobacter mangrovi</name>
    <dbReference type="NCBI Taxonomy" id="2739433"/>
    <lineage>
        <taxon>Bacteria</taxon>
        <taxon>Pseudomonadati</taxon>
        <taxon>Pseudomonadota</taxon>
        <taxon>Alphaproteobacteria</taxon>
        <taxon>Sphingomonadales</taxon>
        <taxon>Erythrobacteraceae</taxon>
        <taxon>Erythrobacter/Porphyrobacter group</taxon>
        <taxon>Erythrobacter</taxon>
    </lineage>
</organism>
<dbReference type="AlphaFoldDB" id="A0A7D4B646"/>
<dbReference type="SUPFAM" id="SSF52499">
    <property type="entry name" value="Isochorismatase-like hydrolases"/>
    <property type="match status" value="1"/>
</dbReference>
<evidence type="ECO:0000313" key="3">
    <source>
        <dbReference type="EMBL" id="QKG70043.1"/>
    </source>
</evidence>
<dbReference type="KEGG" id="emv:HQR01_00905"/>
<accession>A0A7D4B646</accession>
<dbReference type="PANTHER" id="PTHR43540:SF1">
    <property type="entry name" value="ISOCHORISMATASE HYDROLASE"/>
    <property type="match status" value="1"/>
</dbReference>
<gene>
    <name evidence="3" type="ORF">HQR01_00905</name>
</gene>
<keyword evidence="1 3" id="KW-0378">Hydrolase</keyword>
<dbReference type="RefSeq" id="WP_173211929.1">
    <property type="nucleotide sequence ID" value="NZ_CP053921.1"/>
</dbReference>
<feature type="domain" description="Isochorismatase-like" evidence="2">
    <location>
        <begin position="5"/>
        <end position="177"/>
    </location>
</feature>
<dbReference type="EMBL" id="CP053921">
    <property type="protein sequence ID" value="QKG70043.1"/>
    <property type="molecule type" value="Genomic_DNA"/>
</dbReference>
<dbReference type="InterPro" id="IPR000868">
    <property type="entry name" value="Isochorismatase-like_dom"/>
</dbReference>
<dbReference type="PANTHER" id="PTHR43540">
    <property type="entry name" value="PEROXYUREIDOACRYLATE/UREIDOACRYLATE AMIDOHYDROLASE-RELATED"/>
    <property type="match status" value="1"/>
</dbReference>
<dbReference type="InterPro" id="IPR036380">
    <property type="entry name" value="Isochorismatase-like_sf"/>
</dbReference>
<proteinExistence type="predicted"/>
<evidence type="ECO:0000259" key="2">
    <source>
        <dbReference type="Pfam" id="PF00857"/>
    </source>
</evidence>
<dbReference type="Pfam" id="PF00857">
    <property type="entry name" value="Isochorismatase"/>
    <property type="match status" value="1"/>
</dbReference>
<dbReference type="CDD" id="cd01014">
    <property type="entry name" value="nicotinamidase_related"/>
    <property type="match status" value="1"/>
</dbReference>
<dbReference type="Gene3D" id="3.40.50.850">
    <property type="entry name" value="Isochorismatase-like"/>
    <property type="match status" value="1"/>
</dbReference>
<evidence type="ECO:0000256" key="1">
    <source>
        <dbReference type="ARBA" id="ARBA00022801"/>
    </source>
</evidence>
<dbReference type="InterPro" id="IPR050272">
    <property type="entry name" value="Isochorismatase-like_hydrls"/>
</dbReference>
<keyword evidence="4" id="KW-1185">Reference proteome</keyword>
<protein>
    <submittedName>
        <fullName evidence="3">Cysteine hydrolase</fullName>
    </submittedName>
</protein>
<evidence type="ECO:0000313" key="4">
    <source>
        <dbReference type="Proteomes" id="UP000504693"/>
    </source>
</evidence>